<dbReference type="RefSeq" id="WP_188183077.1">
    <property type="nucleotide sequence ID" value="NZ_JACVQF010000205.1"/>
</dbReference>
<dbReference type="SUPFAM" id="SSF48498">
    <property type="entry name" value="Tetracyclin repressor-like, C-terminal domain"/>
    <property type="match status" value="1"/>
</dbReference>
<dbReference type="AlphaFoldDB" id="A0A926L3W3"/>
<protein>
    <recommendedName>
        <fullName evidence="4">TetR family transcriptional regulator</fullName>
    </recommendedName>
</protein>
<dbReference type="Proteomes" id="UP000621210">
    <property type="component" value="Unassembled WGS sequence"/>
</dbReference>
<evidence type="ECO:0000313" key="2">
    <source>
        <dbReference type="EMBL" id="MBD0422070.1"/>
    </source>
</evidence>
<organism evidence="2 3">
    <name type="scientific">Streptomyces griseicoloratus</name>
    <dbReference type="NCBI Taxonomy" id="2752516"/>
    <lineage>
        <taxon>Bacteria</taxon>
        <taxon>Bacillati</taxon>
        <taxon>Actinomycetota</taxon>
        <taxon>Actinomycetes</taxon>
        <taxon>Kitasatosporales</taxon>
        <taxon>Streptomycetaceae</taxon>
        <taxon>Streptomyces</taxon>
    </lineage>
</organism>
<gene>
    <name evidence="2" type="ORF">H0H10_23435</name>
</gene>
<proteinExistence type="predicted"/>
<feature type="region of interest" description="Disordered" evidence="1">
    <location>
        <begin position="1"/>
        <end position="20"/>
    </location>
</feature>
<dbReference type="EMBL" id="JACVQF010000205">
    <property type="protein sequence ID" value="MBD0422070.1"/>
    <property type="molecule type" value="Genomic_DNA"/>
</dbReference>
<evidence type="ECO:0000313" key="3">
    <source>
        <dbReference type="Proteomes" id="UP000621210"/>
    </source>
</evidence>
<evidence type="ECO:0000256" key="1">
    <source>
        <dbReference type="SAM" id="MobiDB-lite"/>
    </source>
</evidence>
<name>A0A926L3W3_9ACTN</name>
<evidence type="ECO:0008006" key="4">
    <source>
        <dbReference type="Google" id="ProtNLM"/>
    </source>
</evidence>
<reference evidence="2" key="1">
    <citation type="submission" date="2020-09" db="EMBL/GenBank/DDBJ databases">
        <title>Streptomyces grisecoloratus sp. nov., isolated from cotton soil.</title>
        <authorList>
            <person name="Xing L."/>
        </authorList>
    </citation>
    <scope>NUCLEOTIDE SEQUENCE</scope>
    <source>
        <strain evidence="2">TRM S81-3</strain>
    </source>
</reference>
<dbReference type="Gene3D" id="1.10.357.10">
    <property type="entry name" value="Tetracycline Repressor, domain 2"/>
    <property type="match status" value="1"/>
</dbReference>
<comment type="caution">
    <text evidence="2">The sequence shown here is derived from an EMBL/GenBank/DDBJ whole genome shotgun (WGS) entry which is preliminary data.</text>
</comment>
<accession>A0A926L3W3</accession>
<dbReference type="InterPro" id="IPR036271">
    <property type="entry name" value="Tet_transcr_reg_TetR-rel_C_sf"/>
</dbReference>
<sequence length="74" mass="7636">MAVVQAMGPPCGTRAPIETGLLRPDTDPDWARRVYYALIHEAAAGAPDTDAAVDAAATRVVDTLLHGIGEPAAP</sequence>
<reference evidence="2" key="2">
    <citation type="submission" date="2020-09" db="EMBL/GenBank/DDBJ databases">
        <authorList>
            <person name="Luo X."/>
        </authorList>
    </citation>
    <scope>NUCLEOTIDE SEQUENCE</scope>
    <source>
        <strain evidence="2">TRM S81-3</strain>
    </source>
</reference>
<keyword evidence="3" id="KW-1185">Reference proteome</keyword>